<sequence>MARWQPDAHARLEEAALELFTERGFEAVSTAEIAGRAGLTKATFFRHFPDKPEVLFWGQDLIATTFRHAIADGPASASPLELVRVAILAVAPVFDADRHRHAATRQRLITSSATLHERAVLKRAALARTITDALQDRDVAAETAELAGLAGAAAFGAAYEHWAASPTCRDFADLGRRELDRIPRAAASLAR</sequence>
<keyword evidence="3" id="KW-0804">Transcription</keyword>
<gene>
    <name evidence="6" type="ORF">GCM10009539_73620</name>
</gene>
<evidence type="ECO:0000256" key="2">
    <source>
        <dbReference type="ARBA" id="ARBA00023125"/>
    </source>
</evidence>
<evidence type="ECO:0000313" key="7">
    <source>
        <dbReference type="Proteomes" id="UP001500967"/>
    </source>
</evidence>
<reference evidence="6 7" key="1">
    <citation type="journal article" date="2019" name="Int. J. Syst. Evol. Microbiol.">
        <title>The Global Catalogue of Microorganisms (GCM) 10K type strain sequencing project: providing services to taxonomists for standard genome sequencing and annotation.</title>
        <authorList>
            <consortium name="The Broad Institute Genomics Platform"/>
            <consortium name="The Broad Institute Genome Sequencing Center for Infectious Disease"/>
            <person name="Wu L."/>
            <person name="Ma J."/>
        </authorList>
    </citation>
    <scope>NUCLEOTIDE SEQUENCE [LARGE SCALE GENOMIC DNA]</scope>
    <source>
        <strain evidence="6 7">JCM 10425</strain>
    </source>
</reference>
<dbReference type="InterPro" id="IPR023772">
    <property type="entry name" value="DNA-bd_HTH_TetR-type_CS"/>
</dbReference>
<evidence type="ECO:0000259" key="5">
    <source>
        <dbReference type="PROSITE" id="PS50977"/>
    </source>
</evidence>
<dbReference type="InterPro" id="IPR041347">
    <property type="entry name" value="MftR_C"/>
</dbReference>
<keyword evidence="1" id="KW-0805">Transcription regulation</keyword>
<keyword evidence="7" id="KW-1185">Reference proteome</keyword>
<proteinExistence type="predicted"/>
<feature type="DNA-binding region" description="H-T-H motif" evidence="4">
    <location>
        <begin position="29"/>
        <end position="48"/>
    </location>
</feature>
<organism evidence="6 7">
    <name type="scientific">Cryptosporangium japonicum</name>
    <dbReference type="NCBI Taxonomy" id="80872"/>
    <lineage>
        <taxon>Bacteria</taxon>
        <taxon>Bacillati</taxon>
        <taxon>Actinomycetota</taxon>
        <taxon>Actinomycetes</taxon>
        <taxon>Cryptosporangiales</taxon>
        <taxon>Cryptosporangiaceae</taxon>
        <taxon>Cryptosporangium</taxon>
    </lineage>
</organism>
<dbReference type="PANTHER" id="PTHR30055:SF238">
    <property type="entry name" value="MYCOFACTOCIN BIOSYNTHESIS TRANSCRIPTIONAL REGULATOR MFTR-RELATED"/>
    <property type="match status" value="1"/>
</dbReference>
<dbReference type="PROSITE" id="PS50977">
    <property type="entry name" value="HTH_TETR_2"/>
    <property type="match status" value="1"/>
</dbReference>
<dbReference type="PANTHER" id="PTHR30055">
    <property type="entry name" value="HTH-TYPE TRANSCRIPTIONAL REGULATOR RUTR"/>
    <property type="match status" value="1"/>
</dbReference>
<comment type="caution">
    <text evidence="6">The sequence shown here is derived from an EMBL/GenBank/DDBJ whole genome shotgun (WGS) entry which is preliminary data.</text>
</comment>
<dbReference type="InterPro" id="IPR001647">
    <property type="entry name" value="HTH_TetR"/>
</dbReference>
<evidence type="ECO:0000313" key="6">
    <source>
        <dbReference type="EMBL" id="GAA0275138.1"/>
    </source>
</evidence>
<dbReference type="SUPFAM" id="SSF46689">
    <property type="entry name" value="Homeodomain-like"/>
    <property type="match status" value="1"/>
</dbReference>
<accession>A0ABN0V4S3</accession>
<feature type="domain" description="HTH tetR-type" evidence="5">
    <location>
        <begin position="6"/>
        <end position="66"/>
    </location>
</feature>
<dbReference type="Proteomes" id="UP001500967">
    <property type="component" value="Unassembled WGS sequence"/>
</dbReference>
<dbReference type="PRINTS" id="PR00455">
    <property type="entry name" value="HTHTETR"/>
</dbReference>
<keyword evidence="2 4" id="KW-0238">DNA-binding</keyword>
<dbReference type="InterPro" id="IPR050109">
    <property type="entry name" value="HTH-type_TetR-like_transc_reg"/>
</dbReference>
<name>A0ABN0V4S3_9ACTN</name>
<dbReference type="Pfam" id="PF17754">
    <property type="entry name" value="TetR_C_14"/>
    <property type="match status" value="1"/>
</dbReference>
<evidence type="ECO:0000256" key="3">
    <source>
        <dbReference type="ARBA" id="ARBA00023163"/>
    </source>
</evidence>
<dbReference type="PROSITE" id="PS01081">
    <property type="entry name" value="HTH_TETR_1"/>
    <property type="match status" value="1"/>
</dbReference>
<dbReference type="InterPro" id="IPR009057">
    <property type="entry name" value="Homeodomain-like_sf"/>
</dbReference>
<evidence type="ECO:0000256" key="4">
    <source>
        <dbReference type="PROSITE-ProRule" id="PRU00335"/>
    </source>
</evidence>
<dbReference type="Gene3D" id="1.10.357.10">
    <property type="entry name" value="Tetracycline Repressor, domain 2"/>
    <property type="match status" value="1"/>
</dbReference>
<dbReference type="Pfam" id="PF00440">
    <property type="entry name" value="TetR_N"/>
    <property type="match status" value="1"/>
</dbReference>
<protein>
    <submittedName>
        <fullName evidence="6">TetR/AcrR family transcriptional regulator</fullName>
    </submittedName>
</protein>
<dbReference type="RefSeq" id="WP_344653558.1">
    <property type="nucleotide sequence ID" value="NZ_BAAAGX010000033.1"/>
</dbReference>
<dbReference type="EMBL" id="BAAAGX010000033">
    <property type="protein sequence ID" value="GAA0275138.1"/>
    <property type="molecule type" value="Genomic_DNA"/>
</dbReference>
<evidence type="ECO:0000256" key="1">
    <source>
        <dbReference type="ARBA" id="ARBA00023015"/>
    </source>
</evidence>